<reference evidence="1 2" key="1">
    <citation type="submission" date="2014-04" db="EMBL/GenBank/DDBJ databases">
        <title>Whole genome of Muricauda olearia.</title>
        <authorList>
            <person name="Zhang X.-H."/>
            <person name="Tang K."/>
        </authorList>
    </citation>
    <scope>NUCLEOTIDE SEQUENCE [LARGE SCALE GENOMIC DNA]</scope>
    <source>
        <strain evidence="1 2">Th120</strain>
    </source>
</reference>
<sequence>MCTVSFISKKGKYFMTSNRDEHVSRPLAFEPKEETIGSVKVLFPKDPKAGGTWFALNELGHVGVLLNGAFVRHQHKGPYAKSRGLILLDVIASMEPELRLQKMDLHHIEPFTLVLLNGNLLEFRWDGNQKYFRPLDKSKNHIWSSATLYSDEVIARRAEMFDDFLKEQDQIQASDVVDFHSNNHEDFENGFIIDRETGLKTFSVTQAVIDQEGMLLRHFDLIDDKTYEMPFSTLSTVSVK</sequence>
<dbReference type="RefSeq" id="WP_129654574.1">
    <property type="nucleotide sequence ID" value="NZ_ML142911.1"/>
</dbReference>
<proteinExistence type="predicted"/>
<gene>
    <name evidence="1" type="ORF">DN53_15160</name>
</gene>
<evidence type="ECO:0000313" key="2">
    <source>
        <dbReference type="Proteomes" id="UP000290261"/>
    </source>
</evidence>
<dbReference type="EMBL" id="JJMP01000007">
    <property type="protein sequence ID" value="RYC50977.1"/>
    <property type="molecule type" value="Genomic_DNA"/>
</dbReference>
<organism evidence="1 2">
    <name type="scientific">Flagellimonas olearia</name>
    <dbReference type="NCBI Taxonomy" id="552546"/>
    <lineage>
        <taxon>Bacteria</taxon>
        <taxon>Pseudomonadati</taxon>
        <taxon>Bacteroidota</taxon>
        <taxon>Flavobacteriia</taxon>
        <taxon>Flavobacteriales</taxon>
        <taxon>Flavobacteriaceae</taxon>
        <taxon>Flagellimonas</taxon>
    </lineage>
</organism>
<evidence type="ECO:0008006" key="3">
    <source>
        <dbReference type="Google" id="ProtNLM"/>
    </source>
</evidence>
<dbReference type="PANTHER" id="PTHR17985:SF8">
    <property type="entry name" value="TRANSPORT AND GOLGI ORGANIZATION PROTEIN 2 HOMOLOG"/>
    <property type="match status" value="1"/>
</dbReference>
<dbReference type="PANTHER" id="PTHR17985">
    <property type="entry name" value="SER/THR-RICH PROTEIN T10 IN DGCR REGION"/>
    <property type="match status" value="1"/>
</dbReference>
<dbReference type="Proteomes" id="UP000290261">
    <property type="component" value="Unassembled WGS sequence"/>
</dbReference>
<comment type="caution">
    <text evidence="1">The sequence shown here is derived from an EMBL/GenBank/DDBJ whole genome shotgun (WGS) entry which is preliminary data.</text>
</comment>
<protein>
    <recommendedName>
        <fullName evidence="3">NRDE family protein</fullName>
    </recommendedName>
</protein>
<dbReference type="Pfam" id="PF05742">
    <property type="entry name" value="TANGO2"/>
    <property type="match status" value="1"/>
</dbReference>
<evidence type="ECO:0000313" key="1">
    <source>
        <dbReference type="EMBL" id="RYC50977.1"/>
    </source>
</evidence>
<dbReference type="AlphaFoldDB" id="A0A444VJM3"/>
<dbReference type="InterPro" id="IPR008551">
    <property type="entry name" value="TANGO2"/>
</dbReference>
<name>A0A444VJM3_9FLAO</name>
<accession>A0A444VJM3</accession>
<keyword evidence="2" id="KW-1185">Reference proteome</keyword>